<accession>A0ABQ3QXL9</accession>
<comment type="caution">
    <text evidence="1">The sequence shown here is derived from an EMBL/GenBank/DDBJ whole genome shotgun (WGS) entry which is preliminary data.</text>
</comment>
<dbReference type="EMBL" id="BNDY01000017">
    <property type="protein sequence ID" value="GHI42010.1"/>
    <property type="molecule type" value="Genomic_DNA"/>
</dbReference>
<organism evidence="1 2">
    <name type="scientific">Streptomyces violascens</name>
    <dbReference type="NCBI Taxonomy" id="67381"/>
    <lineage>
        <taxon>Bacteria</taxon>
        <taxon>Bacillati</taxon>
        <taxon>Actinomycetota</taxon>
        <taxon>Actinomycetes</taxon>
        <taxon>Kitasatosporales</taxon>
        <taxon>Streptomycetaceae</taxon>
        <taxon>Streptomyces</taxon>
    </lineage>
</organism>
<reference evidence="1" key="1">
    <citation type="submission" date="2024-05" db="EMBL/GenBank/DDBJ databases">
        <title>Whole genome shotgun sequence of Streptomyces violascens NBRC 12920.</title>
        <authorList>
            <person name="Komaki H."/>
            <person name="Tamura T."/>
        </authorList>
    </citation>
    <scope>NUCLEOTIDE SEQUENCE</scope>
    <source>
        <strain evidence="1">NBRC 12920</strain>
    </source>
</reference>
<proteinExistence type="predicted"/>
<sequence>MDGASRRGHSGRCRNWPAAVADLAASRAGLGRSPGFRLEGLAGPRVACHQVRWTRVVSLDTHLANIGSRSAFLTEERHRLREALPGDAVEETYLAGLLVAARP</sequence>
<dbReference type="Proteomes" id="UP001050808">
    <property type="component" value="Unassembled WGS sequence"/>
</dbReference>
<keyword evidence="2" id="KW-1185">Reference proteome</keyword>
<evidence type="ECO:0000313" key="2">
    <source>
        <dbReference type="Proteomes" id="UP001050808"/>
    </source>
</evidence>
<protein>
    <submittedName>
        <fullName evidence="1">Uncharacterized protein</fullName>
    </submittedName>
</protein>
<evidence type="ECO:0000313" key="1">
    <source>
        <dbReference type="EMBL" id="GHI42010.1"/>
    </source>
</evidence>
<name>A0ABQ3QXL9_9ACTN</name>
<gene>
    <name evidence="1" type="ORF">Sviol_64180</name>
</gene>